<organism evidence="1 2">
    <name type="scientific">Mycena alexandri</name>
    <dbReference type="NCBI Taxonomy" id="1745969"/>
    <lineage>
        <taxon>Eukaryota</taxon>
        <taxon>Fungi</taxon>
        <taxon>Dikarya</taxon>
        <taxon>Basidiomycota</taxon>
        <taxon>Agaricomycotina</taxon>
        <taxon>Agaricomycetes</taxon>
        <taxon>Agaricomycetidae</taxon>
        <taxon>Agaricales</taxon>
        <taxon>Marasmiineae</taxon>
        <taxon>Mycenaceae</taxon>
        <taxon>Mycena</taxon>
    </lineage>
</organism>
<proteinExistence type="predicted"/>
<sequence length="214" mass="24007">MSTSEQRNSQQTPISIPTSELARDVELSTTTGIPTSELARDVELSTTTTNTNTNNNNNTDVAYTDAEDDIRFAIEYFERIGQCEKIHEWAVERHLKERTQASLQRVIYTFDKLHRTQSQTPPPLFFDITRLDVNAALARGRAKAFGEDTAEAEREWAYNLSQESLTAPRHTAAAEMGASAHRDILWNADEARAALDHIQSLVKHLIPEDAPGLD</sequence>
<dbReference type="AlphaFoldDB" id="A0AAD6SDD0"/>
<reference evidence="1" key="1">
    <citation type="submission" date="2023-03" db="EMBL/GenBank/DDBJ databases">
        <title>Massive genome expansion in bonnet fungi (Mycena s.s.) driven by repeated elements and novel gene families across ecological guilds.</title>
        <authorList>
            <consortium name="Lawrence Berkeley National Laboratory"/>
            <person name="Harder C.B."/>
            <person name="Miyauchi S."/>
            <person name="Viragh M."/>
            <person name="Kuo A."/>
            <person name="Thoen E."/>
            <person name="Andreopoulos B."/>
            <person name="Lu D."/>
            <person name="Skrede I."/>
            <person name="Drula E."/>
            <person name="Henrissat B."/>
            <person name="Morin E."/>
            <person name="Kohler A."/>
            <person name="Barry K."/>
            <person name="LaButti K."/>
            <person name="Morin E."/>
            <person name="Salamov A."/>
            <person name="Lipzen A."/>
            <person name="Mereny Z."/>
            <person name="Hegedus B."/>
            <person name="Baldrian P."/>
            <person name="Stursova M."/>
            <person name="Weitz H."/>
            <person name="Taylor A."/>
            <person name="Grigoriev I.V."/>
            <person name="Nagy L.G."/>
            <person name="Martin F."/>
            <person name="Kauserud H."/>
        </authorList>
    </citation>
    <scope>NUCLEOTIDE SEQUENCE</scope>
    <source>
        <strain evidence="1">CBHHK200</strain>
    </source>
</reference>
<name>A0AAD6SDD0_9AGAR</name>
<dbReference type="Proteomes" id="UP001218188">
    <property type="component" value="Unassembled WGS sequence"/>
</dbReference>
<keyword evidence="2" id="KW-1185">Reference proteome</keyword>
<protein>
    <submittedName>
        <fullName evidence="1">Uncharacterized protein</fullName>
    </submittedName>
</protein>
<evidence type="ECO:0000313" key="1">
    <source>
        <dbReference type="EMBL" id="KAJ7025879.1"/>
    </source>
</evidence>
<dbReference type="EMBL" id="JARJCM010000147">
    <property type="protein sequence ID" value="KAJ7025879.1"/>
    <property type="molecule type" value="Genomic_DNA"/>
</dbReference>
<evidence type="ECO:0000313" key="2">
    <source>
        <dbReference type="Proteomes" id="UP001218188"/>
    </source>
</evidence>
<accession>A0AAD6SDD0</accession>
<comment type="caution">
    <text evidence="1">The sequence shown here is derived from an EMBL/GenBank/DDBJ whole genome shotgun (WGS) entry which is preliminary data.</text>
</comment>
<gene>
    <name evidence="1" type="ORF">C8F04DRAFT_1191030</name>
</gene>